<dbReference type="Proteomes" id="UP000177124">
    <property type="component" value="Unassembled WGS sequence"/>
</dbReference>
<accession>A0A1F5GCX2</accession>
<gene>
    <name evidence="1" type="ORF">A3D07_03815</name>
</gene>
<name>A0A1F5GCX2_9BACT</name>
<dbReference type="EMBL" id="MFBF01000066">
    <property type="protein sequence ID" value="OGD89732.1"/>
    <property type="molecule type" value="Genomic_DNA"/>
</dbReference>
<comment type="caution">
    <text evidence="1">The sequence shown here is derived from an EMBL/GenBank/DDBJ whole genome shotgun (WGS) entry which is preliminary data.</text>
</comment>
<evidence type="ECO:0000313" key="2">
    <source>
        <dbReference type="Proteomes" id="UP000177124"/>
    </source>
</evidence>
<evidence type="ECO:0000313" key="1">
    <source>
        <dbReference type="EMBL" id="OGD89732.1"/>
    </source>
</evidence>
<proteinExistence type="predicted"/>
<dbReference type="AlphaFoldDB" id="A0A1F5GCX2"/>
<reference evidence="1 2" key="1">
    <citation type="journal article" date="2016" name="Nat. Commun.">
        <title>Thousands of microbial genomes shed light on interconnected biogeochemical processes in an aquifer system.</title>
        <authorList>
            <person name="Anantharaman K."/>
            <person name="Brown C.T."/>
            <person name="Hug L.A."/>
            <person name="Sharon I."/>
            <person name="Castelle C.J."/>
            <person name="Probst A.J."/>
            <person name="Thomas B.C."/>
            <person name="Singh A."/>
            <person name="Wilkins M.J."/>
            <person name="Karaoz U."/>
            <person name="Brodie E.L."/>
            <person name="Williams K.H."/>
            <person name="Hubbard S.S."/>
            <person name="Banfield J.F."/>
        </authorList>
    </citation>
    <scope>NUCLEOTIDE SEQUENCE [LARGE SCALE GENOMIC DNA]</scope>
</reference>
<organism evidence="1 2">
    <name type="scientific">Candidatus Curtissbacteria bacterium RIFCSPHIGHO2_02_FULL_42_15</name>
    <dbReference type="NCBI Taxonomy" id="1797716"/>
    <lineage>
        <taxon>Bacteria</taxon>
        <taxon>Candidatus Curtissiibacteriota</taxon>
    </lineage>
</organism>
<protein>
    <submittedName>
        <fullName evidence="1">Uncharacterized protein</fullName>
    </submittedName>
</protein>
<dbReference type="STRING" id="1797716.A3D07_03815"/>
<sequence>MGKERSRRTKDQKFARAKFLVKKFMPGPVAIDLETQANEINIQMPVTRIALSAPYLNGNGHTSSSETLKQSNPQQIQVDRSLMEMIVAEHMDCLDDPHAFIMPPLSPTNMMKEIPDFDDYSEDSLP</sequence>